<protein>
    <recommendedName>
        <fullName evidence="3">RHS repeat protein</fullName>
    </recommendedName>
</protein>
<gene>
    <name evidence="1" type="ORF">DRF60_20660</name>
</gene>
<name>A0A3D9D089_9FLAO</name>
<evidence type="ECO:0000313" key="1">
    <source>
        <dbReference type="EMBL" id="REC71331.1"/>
    </source>
</evidence>
<dbReference type="EMBL" id="QNUH01000048">
    <property type="protein sequence ID" value="REC71331.1"/>
    <property type="molecule type" value="Genomic_DNA"/>
</dbReference>
<proteinExistence type="predicted"/>
<sequence>MGMITRTVKDSPDDISGSGYMYTTYGIGKVKQMVHNSQDTNTLNAMKEYIDTEPDEYTVSANGIQFRFFYDRQNGRFVQAPLSNIKLEPQYSNGQIISWVLTNTDGTKYYFGTNNTVEYSDLSQSTTLSSDSSGAGGGTGNIPPHILTWYLIKIEDTRNNTLEFQYKDNPVYEYRSKNGESMVKYNDNSKAKYINYSRRQIRNKSLEKIRYNKTEVVFIDDTSIRQDMASNKALKEIQVKENGSLIKKIIFNYSYFTADDYQPYDSYYYFAEDKYRLKLDNVNIYKGTDTIPQKYEFQYNSKNLPNRYSYSQDAWGFYNGKTNSELIPKMVGFLTDVGSAKRNVSLEYAKACILEKIIYPTGGFTTYEYESNTVSRVMRGQGPLNFGEVQTQNFWLEADMDIDPQQVTVIDKPEYRGRLTVNRPAGNVTLRTTIEGCTDQLNTSACKYNVKIVGVNNPTNITVTQSQLSLMLPKGEYDVVAVKAGNGSSQTLGFNVVAYWDELMDDPNNLIVGGLRVKRINFFDSNGNPLFASQYEYNKIVNGEIQSSGNLLDYPVFLFNYTAGSNFSESKISSTPVSPLSNLSMASVIYDNVTEKRIDPQSKTLGHTDYSYTFDLKADPEYYTEGTIGRDLTTNVFSWRNGHLLYKKDFDENNNLLRSVINEYSSKNKFSISDFGGYFEARKRNPEPFYSYQFYPFITDTFSLDKTEAVDYLDGKTVKINTEYFYNNPSHYQLNKQKTTFPDGTIDETNYSYAHEKANQKLINANMIGIPLETSTVHKKDANDVSGKLISKSETKYDNPANLFPTSVLSYDLQNPTVSSTEVTYDKYDSKGNLQQYTTKEGISTTIIWGYNQTQPIAKIEGAKLSDISQSAIDAIVNASNTDASAVSNNDETSFLDALKTFKNSLPNYQITTYTYDPLIGVRSITPPSGIRELYKYDTANRLEKVIDINGKVLKEFKYNYKN</sequence>
<comment type="caution">
    <text evidence="1">The sequence shown here is derived from an EMBL/GenBank/DDBJ whole genome shotgun (WGS) entry which is preliminary data.</text>
</comment>
<dbReference type="Proteomes" id="UP000257030">
    <property type="component" value="Unassembled WGS sequence"/>
</dbReference>
<dbReference type="OrthoDB" id="9814627at2"/>
<accession>A0A3D9D089</accession>
<evidence type="ECO:0008006" key="3">
    <source>
        <dbReference type="Google" id="ProtNLM"/>
    </source>
</evidence>
<reference evidence="1 2" key="1">
    <citation type="journal article" date="2010" name="Syst. Appl. Microbiol.">
        <title>Four new species of Chryseobacterium from the rhizosphere of coastal sand dune plants, Chryseobacterium elymi sp. nov., Chryseobacterium hagamense sp. nov., Chryseobacterium lathyri sp. nov. and Chryseobacterium rhizosphaerae sp. nov.</title>
        <authorList>
            <person name="Cho S.H."/>
            <person name="Lee K.S."/>
            <person name="Shin D.S."/>
            <person name="Han J.H."/>
            <person name="Park K.S."/>
            <person name="Lee C.H."/>
            <person name="Park K.H."/>
            <person name="Kim S.B."/>
        </authorList>
    </citation>
    <scope>NUCLEOTIDE SEQUENCE [LARGE SCALE GENOMIC DNA]</scope>
    <source>
        <strain evidence="1 2">KCTC 22547</strain>
    </source>
</reference>
<organism evidence="1 2">
    <name type="scientific">Chryseobacterium elymi</name>
    <dbReference type="NCBI Taxonomy" id="395936"/>
    <lineage>
        <taxon>Bacteria</taxon>
        <taxon>Pseudomonadati</taxon>
        <taxon>Bacteroidota</taxon>
        <taxon>Flavobacteriia</taxon>
        <taxon>Flavobacteriales</taxon>
        <taxon>Weeksellaceae</taxon>
        <taxon>Chryseobacterium group</taxon>
        <taxon>Chryseobacterium</taxon>
    </lineage>
</organism>
<keyword evidence="2" id="KW-1185">Reference proteome</keyword>
<evidence type="ECO:0000313" key="2">
    <source>
        <dbReference type="Proteomes" id="UP000257030"/>
    </source>
</evidence>
<dbReference type="AlphaFoldDB" id="A0A3D9D089"/>